<evidence type="ECO:0000259" key="9">
    <source>
        <dbReference type="SMART" id="SM00813"/>
    </source>
</evidence>
<evidence type="ECO:0000256" key="8">
    <source>
        <dbReference type="ARBA" id="ARBA00023295"/>
    </source>
</evidence>
<dbReference type="Gene3D" id="3.20.20.80">
    <property type="entry name" value="Glycosidases"/>
    <property type="match status" value="1"/>
</dbReference>
<dbReference type="PANTHER" id="PTHR43576">
    <property type="entry name" value="ALPHA-L-ARABINOFURANOSIDASE C-RELATED"/>
    <property type="match status" value="1"/>
</dbReference>
<dbReference type="SUPFAM" id="SSF51011">
    <property type="entry name" value="Glycosyl hydrolase domain"/>
    <property type="match status" value="1"/>
</dbReference>
<dbReference type="SMART" id="SM00813">
    <property type="entry name" value="Alpha-L-AF_C"/>
    <property type="match status" value="1"/>
</dbReference>
<comment type="caution">
    <text evidence="10">The sequence shown here is derived from an EMBL/GenBank/DDBJ whole genome shotgun (WGS) entry which is preliminary data.</text>
</comment>
<dbReference type="AlphaFoldDB" id="A0A9D1H225"/>
<feature type="domain" description="Alpha-L-arabinofuranosidase C-terminal" evidence="9">
    <location>
        <begin position="294"/>
        <end position="482"/>
    </location>
</feature>
<dbReference type="SUPFAM" id="SSF51445">
    <property type="entry name" value="(Trans)glycosidases"/>
    <property type="match status" value="1"/>
</dbReference>
<comment type="pathway">
    <text evidence="2">Glycan metabolism.</text>
</comment>
<dbReference type="GO" id="GO:0046373">
    <property type="term" value="P:L-arabinose metabolic process"/>
    <property type="evidence" value="ECO:0007669"/>
    <property type="project" value="InterPro"/>
</dbReference>
<dbReference type="EC" id="3.2.1.55" evidence="5"/>
<dbReference type="InterPro" id="IPR055235">
    <property type="entry name" value="ASD1_cat"/>
</dbReference>
<dbReference type="Proteomes" id="UP000824165">
    <property type="component" value="Unassembled WGS sequence"/>
</dbReference>
<proteinExistence type="inferred from homology"/>
<evidence type="ECO:0000256" key="2">
    <source>
        <dbReference type="ARBA" id="ARBA00004881"/>
    </source>
</evidence>
<evidence type="ECO:0000256" key="5">
    <source>
        <dbReference type="ARBA" id="ARBA00012670"/>
    </source>
</evidence>
<keyword evidence="8" id="KW-0326">Glycosidase</keyword>
<dbReference type="GO" id="GO:0000272">
    <property type="term" value="P:polysaccharide catabolic process"/>
    <property type="evidence" value="ECO:0007669"/>
    <property type="project" value="TreeGrafter"/>
</dbReference>
<sequence>MEKAVINTKRKKGKISKYIYGQFAEHLGRCIYEGLYVGEDSEIPNKNGMRCDVVNALKELEIPVLRWPGGCFADDYHWRDGIGPREKRPYMVNTNWGGVVENNHFGTHEFFELCEQLGTEPYISGNVGSGTVREMRDWVEYMTFDGDSPLANERRQNGREEPWKLKWFGVGNENWGCGGNMRPEYYSDLYKRYQTFIRNYGDEPIFKIACGAGDFNTRWTDVLMREQKHLMNGLSLHYYTIPGSWEHKGDSVSFDEDEWYKTMAAAVKMENMLSSHTAVMDSYDPEKKVSLIVDEWGTWFDVLPGTNPGFLYQQNTIRDVLVAVLTLHIFHNHCDRVIMANIAQLVNVLQSMVLTEGEKMLLTPTYHIFRMMKGHMDGELLDVDCAGGVYDCGGTSVPEITISASEKNGVMTISAANTRLDCGKTVELEIRDSAVGDVSGELLSSSDIHCCNTFDEPDKIAPVKLDVKSENGKITFTLPAAGAAVLTVKLS</sequence>
<dbReference type="PANTHER" id="PTHR43576:SF2">
    <property type="entry name" value="INTRACELLULAR EXO-ALPHA-L-ARABINOFURANOSIDASE 2"/>
    <property type="match status" value="1"/>
</dbReference>
<accession>A0A9D1H225</accession>
<evidence type="ECO:0000313" key="11">
    <source>
        <dbReference type="Proteomes" id="UP000824165"/>
    </source>
</evidence>
<keyword evidence="7" id="KW-0119">Carbohydrate metabolism</keyword>
<dbReference type="InterPro" id="IPR013780">
    <property type="entry name" value="Glyco_hydro_b"/>
</dbReference>
<dbReference type="Pfam" id="PF22848">
    <property type="entry name" value="ASD1_dom"/>
    <property type="match status" value="1"/>
</dbReference>
<evidence type="ECO:0000256" key="6">
    <source>
        <dbReference type="ARBA" id="ARBA00022801"/>
    </source>
</evidence>
<dbReference type="Gene3D" id="2.60.40.1180">
    <property type="entry name" value="Golgi alpha-mannosidase II"/>
    <property type="match status" value="1"/>
</dbReference>
<dbReference type="Pfam" id="PF06964">
    <property type="entry name" value="Alpha-L-AF_C"/>
    <property type="match status" value="1"/>
</dbReference>
<evidence type="ECO:0000256" key="4">
    <source>
        <dbReference type="ARBA" id="ARBA00011165"/>
    </source>
</evidence>
<keyword evidence="6" id="KW-0378">Hydrolase</keyword>
<comment type="similarity">
    <text evidence="3">Belongs to the glycosyl hydrolase 51 family.</text>
</comment>
<organism evidence="10 11">
    <name type="scientific">Candidatus Ornithomonoglobus intestinigallinarum</name>
    <dbReference type="NCBI Taxonomy" id="2840894"/>
    <lineage>
        <taxon>Bacteria</taxon>
        <taxon>Bacillati</taxon>
        <taxon>Bacillota</taxon>
        <taxon>Clostridia</taxon>
        <taxon>Candidatus Ornithomonoglobus</taxon>
    </lineage>
</organism>
<reference evidence="10" key="1">
    <citation type="submission" date="2020-10" db="EMBL/GenBank/DDBJ databases">
        <authorList>
            <person name="Gilroy R."/>
        </authorList>
    </citation>
    <scope>NUCLEOTIDE SEQUENCE</scope>
    <source>
        <strain evidence="10">CHK181-108</strain>
    </source>
</reference>
<dbReference type="InterPro" id="IPR010720">
    <property type="entry name" value="Alpha-L-AF_C"/>
</dbReference>
<evidence type="ECO:0000256" key="3">
    <source>
        <dbReference type="ARBA" id="ARBA00007186"/>
    </source>
</evidence>
<comment type="catalytic activity">
    <reaction evidence="1">
        <text>Hydrolysis of terminal non-reducing alpha-L-arabinofuranoside residues in alpha-L-arabinosides.</text>
        <dbReference type="EC" id="3.2.1.55"/>
    </reaction>
</comment>
<name>A0A9D1H225_9FIRM</name>
<gene>
    <name evidence="10" type="ORF">IAA60_01995</name>
</gene>
<dbReference type="EMBL" id="DVLU01000016">
    <property type="protein sequence ID" value="HIT84656.1"/>
    <property type="molecule type" value="Genomic_DNA"/>
</dbReference>
<reference evidence="10" key="2">
    <citation type="journal article" date="2021" name="PeerJ">
        <title>Extensive microbial diversity within the chicken gut microbiome revealed by metagenomics and culture.</title>
        <authorList>
            <person name="Gilroy R."/>
            <person name="Ravi A."/>
            <person name="Getino M."/>
            <person name="Pursley I."/>
            <person name="Horton D.L."/>
            <person name="Alikhan N.F."/>
            <person name="Baker D."/>
            <person name="Gharbi K."/>
            <person name="Hall N."/>
            <person name="Watson M."/>
            <person name="Adriaenssens E.M."/>
            <person name="Foster-Nyarko E."/>
            <person name="Jarju S."/>
            <person name="Secka A."/>
            <person name="Antonio M."/>
            <person name="Oren A."/>
            <person name="Chaudhuri R.R."/>
            <person name="La Ragione R."/>
            <person name="Hildebrand F."/>
            <person name="Pallen M.J."/>
        </authorList>
    </citation>
    <scope>NUCLEOTIDE SEQUENCE</scope>
    <source>
        <strain evidence="10">CHK181-108</strain>
    </source>
</reference>
<protein>
    <recommendedName>
        <fullName evidence="5">non-reducing end alpha-L-arabinofuranosidase</fullName>
        <ecNumber evidence="5">3.2.1.55</ecNumber>
    </recommendedName>
</protein>
<evidence type="ECO:0000256" key="7">
    <source>
        <dbReference type="ARBA" id="ARBA00023277"/>
    </source>
</evidence>
<evidence type="ECO:0000256" key="1">
    <source>
        <dbReference type="ARBA" id="ARBA00001462"/>
    </source>
</evidence>
<evidence type="ECO:0000313" key="10">
    <source>
        <dbReference type="EMBL" id="HIT84656.1"/>
    </source>
</evidence>
<dbReference type="GO" id="GO:0046556">
    <property type="term" value="F:alpha-L-arabinofuranosidase activity"/>
    <property type="evidence" value="ECO:0007669"/>
    <property type="project" value="UniProtKB-EC"/>
</dbReference>
<comment type="subunit">
    <text evidence="4">Homohexamer; trimer of dimers.</text>
</comment>
<dbReference type="InterPro" id="IPR017853">
    <property type="entry name" value="GH"/>
</dbReference>